<dbReference type="EMBL" id="JACBAF010002233">
    <property type="protein sequence ID" value="KAF7162197.1"/>
    <property type="molecule type" value="Genomic_DNA"/>
</dbReference>
<keyword evidence="1" id="KW-0136">Cellulose degradation</keyword>
<evidence type="ECO:0000256" key="1">
    <source>
        <dbReference type="RuleBase" id="RU361186"/>
    </source>
</evidence>
<sequence length="137" mass="15060">MPSSPQRAPLTPRKRCLRREELYQQLAPQLASAGFDAHLIVDTCRNGKQPTGQLAWGDWCNVIDTGFGVRPTTDTGDKLVMLSSGLSPVVRVMALQTPAKRYDAKCGLHGALKPAPEAGTWFQAYFEQLLRIADSSF</sequence>
<accession>A0A8H6PXF4</accession>
<dbReference type="EC" id="3.2.1.-" evidence="1"/>
<proteinExistence type="inferred from homology"/>
<protein>
    <recommendedName>
        <fullName evidence="1">Glucanase</fullName>
        <ecNumber evidence="1">3.2.1.-</ecNumber>
    </recommendedName>
</protein>
<dbReference type="Pfam" id="PF01341">
    <property type="entry name" value="Glyco_hydro_6"/>
    <property type="match status" value="1"/>
</dbReference>
<keyword evidence="1" id="KW-0326">Glycosidase</keyword>
<dbReference type="GO" id="GO:0030245">
    <property type="term" value="P:cellulose catabolic process"/>
    <property type="evidence" value="ECO:0007669"/>
    <property type="project" value="UniProtKB-KW"/>
</dbReference>
<keyword evidence="1" id="KW-0119">Carbohydrate metabolism</keyword>
<reference evidence="2" key="1">
    <citation type="submission" date="2020-06" db="EMBL/GenBank/DDBJ databases">
        <title>Draft genome sequences of strains closely related to Aspergillus parafelis and Aspergillus hiratsukae.</title>
        <authorList>
            <person name="Dos Santos R.A.C."/>
            <person name="Rivero-Menendez O."/>
            <person name="Steenwyk J.L."/>
            <person name="Mead M.E."/>
            <person name="Goldman G.H."/>
            <person name="Alastruey-Izquierdo A."/>
            <person name="Rokas A."/>
        </authorList>
    </citation>
    <scope>NUCLEOTIDE SEQUENCE</scope>
    <source>
        <strain evidence="2">CNM-CM6106</strain>
    </source>
</reference>
<dbReference type="GO" id="GO:0004553">
    <property type="term" value="F:hydrolase activity, hydrolyzing O-glycosyl compounds"/>
    <property type="evidence" value="ECO:0007669"/>
    <property type="project" value="InterPro"/>
</dbReference>
<dbReference type="SUPFAM" id="SSF51989">
    <property type="entry name" value="Glycosyl hydrolases family 6, cellulases"/>
    <property type="match status" value="1"/>
</dbReference>
<keyword evidence="1" id="KW-0624">Polysaccharide degradation</keyword>
<evidence type="ECO:0000313" key="3">
    <source>
        <dbReference type="Proteomes" id="UP000662466"/>
    </source>
</evidence>
<dbReference type="PRINTS" id="PR00733">
    <property type="entry name" value="GLHYDRLASE6"/>
</dbReference>
<comment type="similarity">
    <text evidence="1">Belongs to the glycosyl hydrolase family 6.</text>
</comment>
<dbReference type="InterPro" id="IPR036434">
    <property type="entry name" value="Beta_cellobiohydrolase_sf"/>
</dbReference>
<dbReference type="PANTHER" id="PTHR34876">
    <property type="match status" value="1"/>
</dbReference>
<gene>
    <name evidence="2" type="ORF">CNMCM6106_009191</name>
</gene>
<dbReference type="Proteomes" id="UP000662466">
    <property type="component" value="Unassembled WGS sequence"/>
</dbReference>
<dbReference type="Gene3D" id="3.20.20.40">
    <property type="entry name" value="1, 4-beta cellobiohydrolase"/>
    <property type="match status" value="1"/>
</dbReference>
<evidence type="ECO:0000313" key="2">
    <source>
        <dbReference type="EMBL" id="KAF7162197.1"/>
    </source>
</evidence>
<keyword evidence="1" id="KW-0378">Hydrolase</keyword>
<name>A0A8H6PXF4_9EURO</name>
<comment type="caution">
    <text evidence="2">The sequence shown here is derived from an EMBL/GenBank/DDBJ whole genome shotgun (WGS) entry which is preliminary data.</text>
</comment>
<dbReference type="AlphaFoldDB" id="A0A8H6PXF4"/>
<dbReference type="PANTHER" id="PTHR34876:SF4">
    <property type="entry name" value="1,4-BETA-D-GLUCAN CELLOBIOHYDROLASE C-RELATED"/>
    <property type="match status" value="1"/>
</dbReference>
<dbReference type="InterPro" id="IPR016288">
    <property type="entry name" value="Beta_cellobiohydrolase"/>
</dbReference>
<organism evidence="2 3">
    <name type="scientific">Aspergillus hiratsukae</name>
    <dbReference type="NCBI Taxonomy" id="1194566"/>
    <lineage>
        <taxon>Eukaryota</taxon>
        <taxon>Fungi</taxon>
        <taxon>Dikarya</taxon>
        <taxon>Ascomycota</taxon>
        <taxon>Pezizomycotina</taxon>
        <taxon>Eurotiomycetes</taxon>
        <taxon>Eurotiomycetidae</taxon>
        <taxon>Eurotiales</taxon>
        <taxon>Aspergillaceae</taxon>
        <taxon>Aspergillus</taxon>
        <taxon>Aspergillus subgen. Fumigati</taxon>
    </lineage>
</organism>